<dbReference type="GeneID" id="25978775"/>
<dbReference type="STRING" id="655863.F0XG37"/>
<dbReference type="InParanoid" id="F0XG37"/>
<dbReference type="SUPFAM" id="SSF46565">
    <property type="entry name" value="Chaperone J-domain"/>
    <property type="match status" value="1"/>
</dbReference>
<protein>
    <submittedName>
        <fullName evidence="3">Chaperone protein</fullName>
    </submittedName>
</protein>
<dbReference type="HOGENOM" id="CLU_611184_0_0_1"/>
<accession>F0XG37</accession>
<dbReference type="RefSeq" id="XP_014172883.1">
    <property type="nucleotide sequence ID" value="XM_014317408.1"/>
</dbReference>
<dbReference type="AlphaFoldDB" id="F0XG37"/>
<dbReference type="Gene3D" id="1.10.287.110">
    <property type="entry name" value="DnaJ domain"/>
    <property type="match status" value="1"/>
</dbReference>
<gene>
    <name evidence="3" type="ORF">CMQ_5451</name>
</gene>
<dbReference type="Pfam" id="PF00226">
    <property type="entry name" value="DnaJ"/>
    <property type="match status" value="1"/>
</dbReference>
<dbReference type="OrthoDB" id="442087at2759"/>
<dbReference type="PRINTS" id="PR00625">
    <property type="entry name" value="JDOMAIN"/>
</dbReference>
<name>F0XG37_GROCL</name>
<keyword evidence="4" id="KW-1185">Reference proteome</keyword>
<evidence type="ECO:0000313" key="3">
    <source>
        <dbReference type="EMBL" id="EFX03401.1"/>
    </source>
</evidence>
<dbReference type="CDD" id="cd06257">
    <property type="entry name" value="DnaJ"/>
    <property type="match status" value="1"/>
</dbReference>
<feature type="domain" description="J" evidence="2">
    <location>
        <begin position="9"/>
        <end position="74"/>
    </location>
</feature>
<evidence type="ECO:0000259" key="2">
    <source>
        <dbReference type="PROSITE" id="PS50076"/>
    </source>
</evidence>
<dbReference type="PROSITE" id="PS00636">
    <property type="entry name" value="DNAJ_1"/>
    <property type="match status" value="1"/>
</dbReference>
<proteinExistence type="predicted"/>
<reference evidence="3 4" key="1">
    <citation type="journal article" date="2011" name="Proc. Natl. Acad. Sci. U.S.A.">
        <title>Genome and transcriptome analyses of the mountain pine beetle-fungal symbiont Grosmannia clavigera, a lodgepole pine pathogen.</title>
        <authorList>
            <person name="DiGuistini S."/>
            <person name="Wang Y."/>
            <person name="Liao N.Y."/>
            <person name="Taylor G."/>
            <person name="Tanguay P."/>
            <person name="Feau N."/>
            <person name="Henrissat B."/>
            <person name="Chan S.K."/>
            <person name="Hesse-Orce U."/>
            <person name="Alamouti S.M."/>
            <person name="Tsui C.K.M."/>
            <person name="Docking R.T."/>
            <person name="Levasseur A."/>
            <person name="Haridas S."/>
            <person name="Robertson G."/>
            <person name="Birol I."/>
            <person name="Holt R.A."/>
            <person name="Marra M.A."/>
            <person name="Hamelin R.C."/>
            <person name="Hirst M."/>
            <person name="Jones S.J.M."/>
            <person name="Bohlmann J."/>
            <person name="Breuil C."/>
        </authorList>
    </citation>
    <scope>NUCLEOTIDE SEQUENCE [LARGE SCALE GENOMIC DNA]</scope>
    <source>
        <strain evidence="4">kw1407 / UAMH 11150</strain>
    </source>
</reference>
<dbReference type="InterPro" id="IPR036869">
    <property type="entry name" value="J_dom_sf"/>
</dbReference>
<dbReference type="Proteomes" id="UP000007796">
    <property type="component" value="Unassembled WGS sequence"/>
</dbReference>
<dbReference type="PROSITE" id="PS50076">
    <property type="entry name" value="DNAJ_2"/>
    <property type="match status" value="1"/>
</dbReference>
<dbReference type="SMART" id="SM00271">
    <property type="entry name" value="DnaJ"/>
    <property type="match status" value="1"/>
</dbReference>
<sequence length="448" mass="51263">MDGLSADEDFYAILEIATTADSSAISASYRRLARLRHPDKSPGNPQATAAFQKLHEAYSVLIDAKSRADYDYNHLRPSCRTKSPKNKKRFRYKFYSFNISEKWERRSSSNHDGPSSPPPMVDLLAHGIQNIRRQVNEDDTTLVREKAIAKDLVARIDGVWRQIHGTEESLKQMDDEILFLSNKNKLLGSGYCKLDDLATTGSGSWAEGRKVVLLEKRQCLQSVMVQLRQQLETFAALLRAHITKSKELISNKLEKEEKLHALCKAWRAREFHGGEESAESDSWGGWDGWCCWDRHETDTSCEEDKREEQKKWWEEEEVEGCSSWESWESPDISAAGDDCTNGAETTEPDLIDLQEMNHENSAGFQVESNQFGSMEDEEDSVSSAGPIWTDEFDVDLVKRDGNNSVPKEGGSRHALENAWWPEADKDRETARGWEIYEDERRQASWQEW</sequence>
<organism evidence="4">
    <name type="scientific">Grosmannia clavigera (strain kw1407 / UAMH 11150)</name>
    <name type="common">Blue stain fungus</name>
    <name type="synonym">Graphiocladiella clavigera</name>
    <dbReference type="NCBI Taxonomy" id="655863"/>
    <lineage>
        <taxon>Eukaryota</taxon>
        <taxon>Fungi</taxon>
        <taxon>Dikarya</taxon>
        <taxon>Ascomycota</taxon>
        <taxon>Pezizomycotina</taxon>
        <taxon>Sordariomycetes</taxon>
        <taxon>Sordariomycetidae</taxon>
        <taxon>Ophiostomatales</taxon>
        <taxon>Ophiostomataceae</taxon>
        <taxon>Leptographium</taxon>
    </lineage>
</organism>
<dbReference type="InterPro" id="IPR018253">
    <property type="entry name" value="DnaJ_domain_CS"/>
</dbReference>
<dbReference type="InterPro" id="IPR001623">
    <property type="entry name" value="DnaJ_domain"/>
</dbReference>
<dbReference type="PANTHER" id="PTHR24074">
    <property type="entry name" value="CO-CHAPERONE PROTEIN DJLA"/>
    <property type="match status" value="1"/>
</dbReference>
<dbReference type="EMBL" id="GL629767">
    <property type="protein sequence ID" value="EFX03401.1"/>
    <property type="molecule type" value="Genomic_DNA"/>
</dbReference>
<dbReference type="InterPro" id="IPR050817">
    <property type="entry name" value="DjlA_DnaK_co-chaperone"/>
</dbReference>
<dbReference type="eggNOG" id="KOG0691">
    <property type="taxonomic scope" value="Eukaryota"/>
</dbReference>
<evidence type="ECO:0000256" key="1">
    <source>
        <dbReference type="SAM" id="MobiDB-lite"/>
    </source>
</evidence>
<evidence type="ECO:0000313" key="4">
    <source>
        <dbReference type="Proteomes" id="UP000007796"/>
    </source>
</evidence>
<feature type="region of interest" description="Disordered" evidence="1">
    <location>
        <begin position="323"/>
        <end position="345"/>
    </location>
</feature>